<protein>
    <submittedName>
        <fullName evidence="3">HNH endonuclease</fullName>
    </submittedName>
</protein>
<keyword evidence="4" id="KW-1185">Reference proteome</keyword>
<proteinExistence type="predicted"/>
<feature type="region of interest" description="Disordered" evidence="1">
    <location>
        <begin position="334"/>
        <end position="379"/>
    </location>
</feature>
<dbReference type="CDD" id="cd00085">
    <property type="entry name" value="HNHc"/>
    <property type="match status" value="1"/>
</dbReference>
<dbReference type="Pfam" id="PF01844">
    <property type="entry name" value="HNH"/>
    <property type="match status" value="1"/>
</dbReference>
<keyword evidence="3" id="KW-0255">Endonuclease</keyword>
<feature type="domain" description="HNH" evidence="2">
    <location>
        <begin position="236"/>
        <end position="281"/>
    </location>
</feature>
<dbReference type="GO" id="GO:0003676">
    <property type="term" value="F:nucleic acid binding"/>
    <property type="evidence" value="ECO:0007669"/>
    <property type="project" value="InterPro"/>
</dbReference>
<feature type="region of interest" description="Disordered" evidence="1">
    <location>
        <begin position="281"/>
        <end position="314"/>
    </location>
</feature>
<sequence length="379" mass="41939">MLRTAEDLSDESRIQLDVAVSTWSTDIAVERFITLLNALVGLLARREEEPETPPPPRREVTVVPSPGNGSGSLVASGPIPEILAYWKRLDETARAIQAAQRRALREGTEIPYDVDEIVTTTGRPLPLDRLRYELQLGATFDTDGVHVPQERFRLNVTVPVLTLLGASDAPGMLEGTTPIPPLMARELAGRQTTWYRVLTDGCPATFLPLPAERYTPSPAMLEHLRLRNSTCAVPGCTRPTSWASECDHIEEFDHDAPEQGGRTAIENLHLLCWSHHQDKTAGLLDPTRLPTGEREPGRTRWRIGSRGDHVDVTDDTDSATLVAVAQLEKDWERHLAHKNRPRPSSAHRDEADSPPLASPPPPRPEIPPGPWDPDDPPPF</sequence>
<dbReference type="EMBL" id="CP023564">
    <property type="protein sequence ID" value="ATG56679.1"/>
    <property type="molecule type" value="Genomic_DNA"/>
</dbReference>
<organism evidence="3 4">
    <name type="scientific">Brachybacterium ginsengisoli</name>
    <dbReference type="NCBI Taxonomy" id="1331682"/>
    <lineage>
        <taxon>Bacteria</taxon>
        <taxon>Bacillati</taxon>
        <taxon>Actinomycetota</taxon>
        <taxon>Actinomycetes</taxon>
        <taxon>Micrococcales</taxon>
        <taxon>Dermabacteraceae</taxon>
        <taxon>Brachybacterium</taxon>
    </lineage>
</organism>
<evidence type="ECO:0000259" key="2">
    <source>
        <dbReference type="Pfam" id="PF01844"/>
    </source>
</evidence>
<dbReference type="AlphaFoldDB" id="A0A291H2J1"/>
<dbReference type="GO" id="GO:0008270">
    <property type="term" value="F:zinc ion binding"/>
    <property type="evidence" value="ECO:0007669"/>
    <property type="project" value="InterPro"/>
</dbReference>
<gene>
    <name evidence="3" type="ORF">CFK41_16020</name>
</gene>
<dbReference type="InterPro" id="IPR002711">
    <property type="entry name" value="HNH"/>
</dbReference>
<dbReference type="Proteomes" id="UP000217889">
    <property type="component" value="Chromosome"/>
</dbReference>
<dbReference type="InterPro" id="IPR003615">
    <property type="entry name" value="HNH_nuc"/>
</dbReference>
<evidence type="ECO:0000256" key="1">
    <source>
        <dbReference type="SAM" id="MobiDB-lite"/>
    </source>
</evidence>
<accession>A0A291H2J1</accession>
<dbReference type="GO" id="GO:0004519">
    <property type="term" value="F:endonuclease activity"/>
    <property type="evidence" value="ECO:0007669"/>
    <property type="project" value="UniProtKB-KW"/>
</dbReference>
<feature type="compositionally biased region" description="Pro residues" evidence="1">
    <location>
        <begin position="356"/>
        <end position="371"/>
    </location>
</feature>
<name>A0A291H2J1_9MICO</name>
<evidence type="ECO:0000313" key="3">
    <source>
        <dbReference type="EMBL" id="ATG56679.1"/>
    </source>
</evidence>
<evidence type="ECO:0000313" key="4">
    <source>
        <dbReference type="Proteomes" id="UP000217889"/>
    </source>
</evidence>
<dbReference type="KEGG" id="bgg:CFK41_16020"/>
<keyword evidence="3" id="KW-0540">Nuclease</keyword>
<keyword evidence="3" id="KW-0378">Hydrolase</keyword>
<dbReference type="Gene3D" id="1.10.30.50">
    <property type="match status" value="1"/>
</dbReference>
<reference evidence="3 4" key="1">
    <citation type="journal article" date="2014" name="Int. J. Syst. Evol. Microbiol.">
        <title>Brachybacterium ginsengisoli sp. nov., isolated from soil of a ginseng field.</title>
        <authorList>
            <person name="Hoang V.A."/>
            <person name="Kim Y.J."/>
            <person name="Nguyen N.L."/>
            <person name="Yang D.C."/>
        </authorList>
    </citation>
    <scope>NUCLEOTIDE SEQUENCE [LARGE SCALE GENOMIC DNA]</scope>
    <source>
        <strain evidence="3 4">DCY80</strain>
    </source>
</reference>
<feature type="region of interest" description="Disordered" evidence="1">
    <location>
        <begin position="46"/>
        <end position="73"/>
    </location>
</feature>